<sequence length="114" mass="12192">MDLFLYDRHHLEHAGFICAKASSCCVIGGSCSNAARNGDSFSRFGSFKTPPRVPPQGDFLGEVRHMILVEGTEVEEEGMMLWAYEAPTPGSGWASTPGSSYSEAGTPKDSGSQT</sequence>
<reference evidence="2 3" key="1">
    <citation type="journal article" date="2024" name="G3 (Bethesda)">
        <title>Genome assembly of Hibiscus sabdariffa L. provides insights into metabolisms of medicinal natural products.</title>
        <authorList>
            <person name="Kim T."/>
        </authorList>
    </citation>
    <scope>NUCLEOTIDE SEQUENCE [LARGE SCALE GENOMIC DNA]</scope>
    <source>
        <strain evidence="2">TK-2024</strain>
        <tissue evidence="2">Old leaves</tissue>
    </source>
</reference>
<feature type="compositionally biased region" description="Polar residues" evidence="1">
    <location>
        <begin position="93"/>
        <end position="114"/>
    </location>
</feature>
<keyword evidence="3" id="KW-1185">Reference proteome</keyword>
<comment type="caution">
    <text evidence="2">The sequence shown here is derived from an EMBL/GenBank/DDBJ whole genome shotgun (WGS) entry which is preliminary data.</text>
</comment>
<proteinExistence type="predicted"/>
<protein>
    <submittedName>
        <fullName evidence="2">Uncharacterized protein</fullName>
    </submittedName>
</protein>
<dbReference type="EMBL" id="JBBPBN010000020">
    <property type="protein sequence ID" value="KAK9016470.1"/>
    <property type="molecule type" value="Genomic_DNA"/>
</dbReference>
<name>A0ABR2RU12_9ROSI</name>
<dbReference type="Proteomes" id="UP001396334">
    <property type="component" value="Unassembled WGS sequence"/>
</dbReference>
<organism evidence="2 3">
    <name type="scientific">Hibiscus sabdariffa</name>
    <name type="common">roselle</name>
    <dbReference type="NCBI Taxonomy" id="183260"/>
    <lineage>
        <taxon>Eukaryota</taxon>
        <taxon>Viridiplantae</taxon>
        <taxon>Streptophyta</taxon>
        <taxon>Embryophyta</taxon>
        <taxon>Tracheophyta</taxon>
        <taxon>Spermatophyta</taxon>
        <taxon>Magnoliopsida</taxon>
        <taxon>eudicotyledons</taxon>
        <taxon>Gunneridae</taxon>
        <taxon>Pentapetalae</taxon>
        <taxon>rosids</taxon>
        <taxon>malvids</taxon>
        <taxon>Malvales</taxon>
        <taxon>Malvaceae</taxon>
        <taxon>Malvoideae</taxon>
        <taxon>Hibiscus</taxon>
    </lineage>
</organism>
<gene>
    <name evidence="2" type="ORF">V6N11_078966</name>
</gene>
<evidence type="ECO:0000313" key="3">
    <source>
        <dbReference type="Proteomes" id="UP001396334"/>
    </source>
</evidence>
<accession>A0ABR2RU12</accession>
<evidence type="ECO:0000256" key="1">
    <source>
        <dbReference type="SAM" id="MobiDB-lite"/>
    </source>
</evidence>
<evidence type="ECO:0000313" key="2">
    <source>
        <dbReference type="EMBL" id="KAK9016470.1"/>
    </source>
</evidence>
<feature type="region of interest" description="Disordered" evidence="1">
    <location>
        <begin position="89"/>
        <end position="114"/>
    </location>
</feature>